<dbReference type="AlphaFoldDB" id="A0A4W3HWI9"/>
<dbReference type="PANTHER" id="PTHR23053">
    <property type="entry name" value="DLEC1 DELETED IN LUNG AND ESOPHAGEAL CANCER 1"/>
    <property type="match status" value="1"/>
</dbReference>
<dbReference type="SUPFAM" id="SSF49354">
    <property type="entry name" value="PapD-like"/>
    <property type="match status" value="1"/>
</dbReference>
<protein>
    <submittedName>
        <fullName evidence="7">Hydrocephalus-inducing protein-like</fullName>
    </submittedName>
</protein>
<keyword evidence="8" id="KW-1185">Reference proteome</keyword>
<evidence type="ECO:0000313" key="8">
    <source>
        <dbReference type="Proteomes" id="UP000314986"/>
    </source>
</evidence>
<proteinExistence type="predicted"/>
<reference evidence="8" key="1">
    <citation type="journal article" date="2006" name="Science">
        <title>Ancient noncoding elements conserved in the human genome.</title>
        <authorList>
            <person name="Venkatesh B."/>
            <person name="Kirkness E.F."/>
            <person name="Loh Y.H."/>
            <person name="Halpern A.L."/>
            <person name="Lee A.P."/>
            <person name="Johnson J."/>
            <person name="Dandona N."/>
            <person name="Viswanathan L.D."/>
            <person name="Tay A."/>
            <person name="Venter J.C."/>
            <person name="Strausberg R.L."/>
            <person name="Brenner S."/>
        </authorList>
    </citation>
    <scope>NUCLEOTIDE SEQUENCE [LARGE SCALE GENOMIC DNA]</scope>
</reference>
<dbReference type="OMA" id="HHELPLQ"/>
<dbReference type="GO" id="GO:0005930">
    <property type="term" value="C:axoneme"/>
    <property type="evidence" value="ECO:0007669"/>
    <property type="project" value="TreeGrafter"/>
</dbReference>
<dbReference type="InterPro" id="IPR053879">
    <property type="entry name" value="HYDIN_VesB_CFA65-like_Ig"/>
</dbReference>
<name>A0A4W3HWI9_CALMI</name>
<dbReference type="GO" id="GO:0003341">
    <property type="term" value="P:cilium movement"/>
    <property type="evidence" value="ECO:0007669"/>
    <property type="project" value="TreeGrafter"/>
</dbReference>
<keyword evidence="5" id="KW-0966">Cell projection</keyword>
<evidence type="ECO:0000256" key="5">
    <source>
        <dbReference type="ARBA" id="ARBA00023273"/>
    </source>
</evidence>
<accession>A0A4W3HWI9</accession>
<organism evidence="7 8">
    <name type="scientific">Callorhinchus milii</name>
    <name type="common">Ghost shark</name>
    <dbReference type="NCBI Taxonomy" id="7868"/>
    <lineage>
        <taxon>Eukaryota</taxon>
        <taxon>Metazoa</taxon>
        <taxon>Chordata</taxon>
        <taxon>Craniata</taxon>
        <taxon>Vertebrata</taxon>
        <taxon>Chondrichthyes</taxon>
        <taxon>Holocephali</taxon>
        <taxon>Chimaeriformes</taxon>
        <taxon>Callorhinchidae</taxon>
        <taxon>Callorhinchus</taxon>
    </lineage>
</organism>
<reference evidence="7" key="5">
    <citation type="submission" date="2025-09" db="UniProtKB">
        <authorList>
            <consortium name="Ensembl"/>
        </authorList>
    </citation>
    <scope>IDENTIFICATION</scope>
</reference>
<evidence type="ECO:0000256" key="3">
    <source>
        <dbReference type="ARBA" id="ARBA00022490"/>
    </source>
</evidence>
<feature type="domain" description="HYDIN/VesB/CFA65-like Ig-like" evidence="6">
    <location>
        <begin position="117"/>
        <end position="210"/>
    </location>
</feature>
<dbReference type="Gene3D" id="2.60.40.10">
    <property type="entry name" value="Immunoglobulins"/>
    <property type="match status" value="3"/>
</dbReference>
<sequence length="272" mass="31353">MPAPPQFSLVDVDQPMFQPFPSEITFQNYEAYETYEVPLVLRNYDRIPRMVKVIQEDSPYFRLISPSDVGQKVAPGMVTTFRVLFTPDENKDYAQDLLCITEREKFLVPVRAIGARAILDFPDHLHFSSCPVKYTSHRVLLVRNIGKRTATFILQTHSPFFVDPSSGKLDVLESVQVTIEFIPQRIGDHKEDLIIHLNTGEDIYVSLYGAATDINVRLDKNSLLIEKTYVSLANQRTVSICNRSEVVVHFQWKQFATREEEEQQKLRWAVTD</sequence>
<dbReference type="GO" id="GO:1904158">
    <property type="term" value="P:axonemal central apparatus assembly"/>
    <property type="evidence" value="ECO:0007669"/>
    <property type="project" value="TreeGrafter"/>
</dbReference>
<dbReference type="STRING" id="7868.ENSCMIP00000013419"/>
<dbReference type="InterPro" id="IPR008962">
    <property type="entry name" value="PapD-like_sf"/>
</dbReference>
<reference evidence="8" key="3">
    <citation type="journal article" date="2014" name="Nature">
        <title>Elephant shark genome provides unique insights into gnathostome evolution.</title>
        <authorList>
            <consortium name="International Elephant Shark Genome Sequencing Consortium"/>
            <person name="Venkatesh B."/>
            <person name="Lee A.P."/>
            <person name="Ravi V."/>
            <person name="Maurya A.K."/>
            <person name="Lian M.M."/>
            <person name="Swann J.B."/>
            <person name="Ohta Y."/>
            <person name="Flajnik M.F."/>
            <person name="Sutoh Y."/>
            <person name="Kasahara M."/>
            <person name="Hoon S."/>
            <person name="Gangu V."/>
            <person name="Roy S.W."/>
            <person name="Irimia M."/>
            <person name="Korzh V."/>
            <person name="Kondrychyn I."/>
            <person name="Lim Z.W."/>
            <person name="Tay B.H."/>
            <person name="Tohari S."/>
            <person name="Kong K.W."/>
            <person name="Ho S."/>
            <person name="Lorente-Galdos B."/>
            <person name="Quilez J."/>
            <person name="Marques-Bonet T."/>
            <person name="Raney B.J."/>
            <person name="Ingham P.W."/>
            <person name="Tay A."/>
            <person name="Hillier L.W."/>
            <person name="Minx P."/>
            <person name="Boehm T."/>
            <person name="Wilson R.K."/>
            <person name="Brenner S."/>
            <person name="Warren W.C."/>
        </authorList>
    </citation>
    <scope>NUCLEOTIDE SEQUENCE [LARGE SCALE GENOMIC DNA]</scope>
</reference>
<dbReference type="InterPro" id="IPR033305">
    <property type="entry name" value="Hydin-like"/>
</dbReference>
<dbReference type="InParanoid" id="A0A4W3HWI9"/>
<keyword evidence="4" id="KW-0969">Cilium</keyword>
<evidence type="ECO:0000256" key="1">
    <source>
        <dbReference type="ARBA" id="ARBA00004138"/>
    </source>
</evidence>
<evidence type="ECO:0000259" key="6">
    <source>
        <dbReference type="Pfam" id="PF22544"/>
    </source>
</evidence>
<dbReference type="Ensembl" id="ENSCMIT00000013712.1">
    <property type="protein sequence ID" value="ENSCMIP00000013419.1"/>
    <property type="gene ID" value="ENSCMIG00000006740.1"/>
</dbReference>
<reference evidence="8" key="2">
    <citation type="journal article" date="2007" name="PLoS Biol.">
        <title>Survey sequencing and comparative analysis of the elephant shark (Callorhinchus milii) genome.</title>
        <authorList>
            <person name="Venkatesh B."/>
            <person name="Kirkness E.F."/>
            <person name="Loh Y.H."/>
            <person name="Halpern A.L."/>
            <person name="Lee A.P."/>
            <person name="Johnson J."/>
            <person name="Dandona N."/>
            <person name="Viswanathan L.D."/>
            <person name="Tay A."/>
            <person name="Venter J.C."/>
            <person name="Strausberg R.L."/>
            <person name="Brenner S."/>
        </authorList>
    </citation>
    <scope>NUCLEOTIDE SEQUENCE [LARGE SCALE GENOMIC DNA]</scope>
</reference>
<evidence type="ECO:0000256" key="2">
    <source>
        <dbReference type="ARBA" id="ARBA00004496"/>
    </source>
</evidence>
<evidence type="ECO:0000256" key="4">
    <source>
        <dbReference type="ARBA" id="ARBA00023069"/>
    </source>
</evidence>
<comment type="subcellular location">
    <subcellularLocation>
        <location evidence="1">Cell projection</location>
        <location evidence="1">Cilium</location>
    </subcellularLocation>
    <subcellularLocation>
        <location evidence="2">Cytoplasm</location>
    </subcellularLocation>
</comment>
<reference evidence="7" key="4">
    <citation type="submission" date="2025-08" db="UniProtKB">
        <authorList>
            <consortium name="Ensembl"/>
        </authorList>
    </citation>
    <scope>IDENTIFICATION</scope>
</reference>
<dbReference type="Pfam" id="PF22544">
    <property type="entry name" value="HYDIN_VesB_CFA65-like_Ig"/>
    <property type="match status" value="1"/>
</dbReference>
<dbReference type="GeneTree" id="ENSGT00940000163228"/>
<keyword evidence="3" id="KW-0963">Cytoplasm</keyword>
<dbReference type="InterPro" id="IPR013783">
    <property type="entry name" value="Ig-like_fold"/>
</dbReference>
<dbReference type="PANTHER" id="PTHR23053:SF0">
    <property type="entry name" value="HYDROCEPHALUS-INDUCING PROTEIN HOMOLOG"/>
    <property type="match status" value="1"/>
</dbReference>
<evidence type="ECO:0000313" key="7">
    <source>
        <dbReference type="Ensembl" id="ENSCMIP00000013419.1"/>
    </source>
</evidence>
<dbReference type="Proteomes" id="UP000314986">
    <property type="component" value="Unassembled WGS sequence"/>
</dbReference>